<protein>
    <submittedName>
        <fullName evidence="7">Glycyl radical activating protein</fullName>
        <ecNumber evidence="7">2.3.1.54</ecNumber>
    </submittedName>
</protein>
<evidence type="ECO:0000256" key="3">
    <source>
        <dbReference type="PROSITE-ProRule" id="PRU00493"/>
    </source>
</evidence>
<keyword evidence="7" id="KW-0808">Transferase</keyword>
<dbReference type="EMBL" id="JGZR01000007">
    <property type="protein sequence ID" value="KFJ02933.1"/>
    <property type="molecule type" value="Genomic_DNA"/>
</dbReference>
<dbReference type="InterPro" id="IPR051215">
    <property type="entry name" value="GRE"/>
</dbReference>
<dbReference type="Pfam" id="PF02901">
    <property type="entry name" value="PFL-like"/>
    <property type="match status" value="1"/>
</dbReference>
<sequence length="829" mass="91853">MTATQTAPAPFIATRKPKESSAASVTTASTEPSESGRYERGSTPRTKRLRQLSESTHPSISLERALIETEVYQRYEGKVPAPVLRGLFFKTLMQRRTLYLGNDELIVGEKGVGPQSAPTFPELCCHTLTDFDNMNNREHVSFSVTAQDKETQRDIIIPFWYERATMTKMLAKLPEQWHLLFDGGMFTEFMAQRGPGHTVADGKIYGKGYLDFIDDIDARLSQLDFNSDMQAGAKRDELEGMRLVCEGMLILGQRYAELARSTAAECADADPQRATELLDIAAVCDVVPAHAPRTFRQALQMYWFTHVGVTSEMNNWDSYSPGKLDQHLEPFYKAEITNGSLTRDAAQELLECLWVKFNNQPAPPKVGITLKESATYTDFCNINTGALRPDGTSGVSEVSYLILDTMDEMKLLQPSSNVQISRKSPEHFLHKACEVSRKGWGQPAFYNSEALIQELLTMGKSLEDARESGIASGCVETGTAGKEAYVLTGYLNVPKALELVMTRGYDHYSGKQIGIDVGDPREFSGYQQLYDAFERELRYVVDVKVAGNNLIERLFMDTMPVPLLSVITDDCIASARDYNCGGARYNTSYIQCVGIATVTDSLAVFKKQVFDSGAATMTQVIDACEADFDGYDELHELAFNQTPKYGNDDEYADDILRSVDRSLQSIVAGRPTPKGSKTIVEFLPTTCHVYFGQTMIASPNGRHAGIPLPDGISPEKGADRRGPTAVIRSAAKLNQLKTGGALLNQKFTPSVVAGKKGILGMSALIRTYFAMDGHHLQFNVIDRATLLDAQLHPEDYTDLIVRVAGYSDYFNNLDKALQDEIIARTEQEL</sequence>
<evidence type="ECO:0000256" key="4">
    <source>
        <dbReference type="SAM" id="MobiDB-lite"/>
    </source>
</evidence>
<dbReference type="InterPro" id="IPR001150">
    <property type="entry name" value="Gly_radical"/>
</dbReference>
<name>A0A087E582_9BIFI</name>
<evidence type="ECO:0000256" key="2">
    <source>
        <dbReference type="ARBA" id="ARBA00023239"/>
    </source>
</evidence>
<dbReference type="InterPro" id="IPR050012">
    <property type="entry name" value="Glycl_HYPD"/>
</dbReference>
<evidence type="ECO:0000313" key="8">
    <source>
        <dbReference type="Proteomes" id="UP000029055"/>
    </source>
</evidence>
<organism evidence="7 8">
    <name type="scientific">Bifidobacterium subtile</name>
    <dbReference type="NCBI Taxonomy" id="77635"/>
    <lineage>
        <taxon>Bacteria</taxon>
        <taxon>Bacillati</taxon>
        <taxon>Actinomycetota</taxon>
        <taxon>Actinomycetes</taxon>
        <taxon>Bifidobacteriales</taxon>
        <taxon>Bifidobacteriaceae</taxon>
        <taxon>Bifidobacterium</taxon>
    </lineage>
</organism>
<feature type="modified residue" description="Glycine radical" evidence="3">
    <location>
        <position position="805"/>
    </location>
</feature>
<dbReference type="GO" id="GO:0005829">
    <property type="term" value="C:cytosol"/>
    <property type="evidence" value="ECO:0007669"/>
    <property type="project" value="TreeGrafter"/>
</dbReference>
<dbReference type="GO" id="GO:0008861">
    <property type="term" value="F:formate C-acetyltransferase activity"/>
    <property type="evidence" value="ECO:0007669"/>
    <property type="project" value="UniProtKB-EC"/>
</dbReference>
<evidence type="ECO:0000259" key="6">
    <source>
        <dbReference type="PROSITE" id="PS51554"/>
    </source>
</evidence>
<dbReference type="InterPro" id="IPR004184">
    <property type="entry name" value="PFL_dom"/>
</dbReference>
<dbReference type="Proteomes" id="UP000029055">
    <property type="component" value="Unassembled WGS sequence"/>
</dbReference>
<dbReference type="NCBIfam" id="NF043068">
    <property type="entry name" value="glycl_HYPD"/>
    <property type="match status" value="1"/>
</dbReference>
<keyword evidence="7" id="KW-0012">Acyltransferase</keyword>
<dbReference type="SUPFAM" id="SSF51998">
    <property type="entry name" value="PFL-like glycyl radical enzymes"/>
    <property type="match status" value="1"/>
</dbReference>
<dbReference type="PROSITE" id="PS51149">
    <property type="entry name" value="GLY_RADICAL_2"/>
    <property type="match status" value="1"/>
</dbReference>
<dbReference type="RefSeq" id="WP_024464145.1">
    <property type="nucleotide sequence ID" value="NZ_CP062939.1"/>
</dbReference>
<dbReference type="PANTHER" id="PTHR43641">
    <property type="entry name" value="FORMATE ACETYLTRANSFERASE 3-RELATED"/>
    <property type="match status" value="1"/>
</dbReference>
<evidence type="ECO:0000313" key="7">
    <source>
        <dbReference type="EMBL" id="KFJ02933.1"/>
    </source>
</evidence>
<dbReference type="eggNOG" id="COG1882">
    <property type="taxonomic scope" value="Bacteria"/>
</dbReference>
<comment type="caution">
    <text evidence="7">The sequence shown here is derived from an EMBL/GenBank/DDBJ whole genome shotgun (WGS) entry which is preliminary data.</text>
</comment>
<dbReference type="PANTHER" id="PTHR43641:SF2">
    <property type="entry name" value="DEHYDRATASE YBIW-RELATED"/>
    <property type="match status" value="1"/>
</dbReference>
<feature type="region of interest" description="Disordered" evidence="4">
    <location>
        <begin position="1"/>
        <end position="56"/>
    </location>
</feature>
<dbReference type="Pfam" id="PF01228">
    <property type="entry name" value="Gly_radical"/>
    <property type="match status" value="1"/>
</dbReference>
<dbReference type="GO" id="GO:0016835">
    <property type="term" value="F:carbon-oxygen lyase activity"/>
    <property type="evidence" value="ECO:0007669"/>
    <property type="project" value="InterPro"/>
</dbReference>
<gene>
    <name evidence="7" type="ORF">BISU_0859</name>
</gene>
<dbReference type="STRING" id="77635.BISU_0859"/>
<feature type="compositionally biased region" description="Low complexity" evidence="4">
    <location>
        <begin position="20"/>
        <end position="33"/>
    </location>
</feature>
<proteinExistence type="predicted"/>
<evidence type="ECO:0000256" key="1">
    <source>
        <dbReference type="ARBA" id="ARBA00022818"/>
    </source>
</evidence>
<evidence type="ECO:0000259" key="5">
    <source>
        <dbReference type="PROSITE" id="PS51149"/>
    </source>
</evidence>
<feature type="domain" description="Glycine radical" evidence="5">
    <location>
        <begin position="710"/>
        <end position="829"/>
    </location>
</feature>
<dbReference type="Gene3D" id="3.20.70.20">
    <property type="match status" value="1"/>
</dbReference>
<dbReference type="PROSITE" id="PS51554">
    <property type="entry name" value="PFL"/>
    <property type="match status" value="1"/>
</dbReference>
<keyword evidence="2" id="KW-0456">Lyase</keyword>
<dbReference type="EC" id="2.3.1.54" evidence="7"/>
<dbReference type="OrthoDB" id="9803969at2"/>
<feature type="domain" description="PFL" evidence="6">
    <location>
        <begin position="44"/>
        <end position="703"/>
    </location>
</feature>
<accession>A0A087E582</accession>
<reference evidence="7 8" key="1">
    <citation type="submission" date="2014-03" db="EMBL/GenBank/DDBJ databases">
        <title>Genomics of Bifidobacteria.</title>
        <authorList>
            <person name="Ventura M."/>
            <person name="Milani C."/>
            <person name="Lugli G.A."/>
        </authorList>
    </citation>
    <scope>NUCLEOTIDE SEQUENCE [LARGE SCALE GENOMIC DNA]</scope>
    <source>
        <strain evidence="7 8">LMG 11597</strain>
    </source>
</reference>
<keyword evidence="8" id="KW-1185">Reference proteome</keyword>
<dbReference type="AlphaFoldDB" id="A0A087E582"/>
<keyword evidence="1 3" id="KW-0556">Organic radical</keyword>